<dbReference type="PANTHER" id="PTHR35008:SF8">
    <property type="entry name" value="ALCOHOL DEHYDROGENASE CYTOCHROME C SUBUNIT"/>
    <property type="match status" value="1"/>
</dbReference>
<keyword evidence="9" id="KW-0677">Repeat</keyword>
<evidence type="ECO:0000256" key="14">
    <source>
        <dbReference type="PROSITE-ProRule" id="PRU00433"/>
    </source>
</evidence>
<evidence type="ECO:0000256" key="7">
    <source>
        <dbReference type="ARBA" id="ARBA00022617"/>
    </source>
</evidence>
<dbReference type="InterPro" id="IPR008972">
    <property type="entry name" value="Cupredoxin"/>
</dbReference>
<keyword evidence="11 14" id="KW-0408">Iron</keyword>
<keyword evidence="10 16" id="KW-0560">Oxidoreductase</keyword>
<dbReference type="PROSITE" id="PS51007">
    <property type="entry name" value="CYTC"/>
    <property type="match status" value="1"/>
</dbReference>
<dbReference type="PRINTS" id="PR00695">
    <property type="entry name" value="CUNO2RDTASE"/>
</dbReference>
<dbReference type="Gene3D" id="2.60.40.420">
    <property type="entry name" value="Cupredoxins - blue copper proteins"/>
    <property type="match status" value="2"/>
</dbReference>
<evidence type="ECO:0000256" key="4">
    <source>
        <dbReference type="ARBA" id="ARBA00011233"/>
    </source>
</evidence>
<dbReference type="EMBL" id="CP093442">
    <property type="protein sequence ID" value="UOF01533.1"/>
    <property type="molecule type" value="Genomic_DNA"/>
</dbReference>
<dbReference type="SUPFAM" id="SSF46626">
    <property type="entry name" value="Cytochrome c"/>
    <property type="match status" value="1"/>
</dbReference>
<dbReference type="GO" id="GO:0050421">
    <property type="term" value="F:nitrite reductase (NO-forming) activity"/>
    <property type="evidence" value="ECO:0007669"/>
    <property type="project" value="UniProtKB-EC"/>
</dbReference>
<comment type="similarity">
    <text evidence="3">Belongs to the multicopper oxidase family.</text>
</comment>
<name>A0ABY4C9J0_9BACT</name>
<dbReference type="InterPro" id="IPR036909">
    <property type="entry name" value="Cyt_c-like_dom_sf"/>
</dbReference>
<dbReference type="InterPro" id="IPR051459">
    <property type="entry name" value="Cytochrome_c-type_DH"/>
</dbReference>
<evidence type="ECO:0000256" key="6">
    <source>
        <dbReference type="ARBA" id="ARBA00017290"/>
    </source>
</evidence>
<dbReference type="InterPro" id="IPR011706">
    <property type="entry name" value="Cu-oxidase_C"/>
</dbReference>
<comment type="subunit">
    <text evidence="4">Homotrimer.</text>
</comment>
<evidence type="ECO:0000256" key="10">
    <source>
        <dbReference type="ARBA" id="ARBA00023002"/>
    </source>
</evidence>
<evidence type="ECO:0000256" key="12">
    <source>
        <dbReference type="ARBA" id="ARBA00023008"/>
    </source>
</evidence>
<comment type="cofactor">
    <cofactor evidence="2">
        <name>Cu(2+)</name>
        <dbReference type="ChEBI" id="CHEBI:29036"/>
    </cofactor>
</comment>
<feature type="domain" description="Cytochrome c" evidence="15">
    <location>
        <begin position="387"/>
        <end position="475"/>
    </location>
</feature>
<evidence type="ECO:0000259" key="15">
    <source>
        <dbReference type="PROSITE" id="PS51007"/>
    </source>
</evidence>
<dbReference type="NCBIfam" id="TIGR02376">
    <property type="entry name" value="Cu_nitrite_red"/>
    <property type="match status" value="1"/>
</dbReference>
<dbReference type="Pfam" id="PF00034">
    <property type="entry name" value="Cytochrom_C"/>
    <property type="match status" value="1"/>
</dbReference>
<keyword evidence="7 14" id="KW-0349">Heme</keyword>
<dbReference type="InterPro" id="IPR009056">
    <property type="entry name" value="Cyt_c-like_dom"/>
</dbReference>
<evidence type="ECO:0000313" key="17">
    <source>
        <dbReference type="Proteomes" id="UP000830116"/>
    </source>
</evidence>
<dbReference type="Pfam" id="PF07732">
    <property type="entry name" value="Cu-oxidase_3"/>
    <property type="match status" value="1"/>
</dbReference>
<dbReference type="RefSeq" id="WP_243537973.1">
    <property type="nucleotide sequence ID" value="NZ_CP093442.1"/>
</dbReference>
<dbReference type="InterPro" id="IPR011707">
    <property type="entry name" value="Cu-oxidase-like_N"/>
</dbReference>
<dbReference type="PROSITE" id="PS51257">
    <property type="entry name" value="PROKAR_LIPOPROTEIN"/>
    <property type="match status" value="1"/>
</dbReference>
<evidence type="ECO:0000256" key="1">
    <source>
        <dbReference type="ARBA" id="ARBA00001960"/>
    </source>
</evidence>
<proteinExistence type="inferred from homology"/>
<dbReference type="EC" id="1.7.2.1" evidence="5"/>
<evidence type="ECO:0000256" key="13">
    <source>
        <dbReference type="ARBA" id="ARBA00049340"/>
    </source>
</evidence>
<sequence>MKHSKLYCFILAGALGAAGCTGKNDEGGGRDQAWKATSVAIADDNENLDKLPVEEFKQVPPPQVPPPITRKAPARVKINLEVREYVGKIADGVEYTFWSFGGTVPGPMIRIREGDYVDFTLSNHPDSKLPHNIDLHAVTGAGGGAEGSFTAPGHSSTFSFRALNPGLYIYHCATAPVGMHIANGMYGLIFVEPKEGLPKVDKEFYVVQGDFYTKGKFGERGLQAFDMEKAIKEQPDYVVFNGAVGALTDKGKLEAKLGESVRIFFGNGGPNLSSSFHLIGEIFDNVFQEGGTKVTQKNVQTTMVPAGGSAIVEFRMDTPGNFILVDHAIFRAFNKGALGMLTVPGEHNTKIYTGKTKDAVYLPEGQNIVPIAQEQKIDPPAGDSLEARMKAGEIVYKQNCLACHQANGEGVPNAFPPVAKSDFLMADKGRAIKVVANGLQGQITVNGKTYNSVMPALGLSDDDIANVVTYVRNSFGNKGDLVTLDQVKKFKK</sequence>
<keyword evidence="17" id="KW-1185">Reference proteome</keyword>
<evidence type="ECO:0000256" key="11">
    <source>
        <dbReference type="ARBA" id="ARBA00023004"/>
    </source>
</evidence>
<dbReference type="Proteomes" id="UP000830116">
    <property type="component" value="Chromosome"/>
</dbReference>
<comment type="catalytic activity">
    <reaction evidence="13">
        <text>nitric oxide + Fe(III)-[cytochrome c] + H2O = Fe(II)-[cytochrome c] + nitrite + 2 H(+)</text>
        <dbReference type="Rhea" id="RHEA:15233"/>
        <dbReference type="Rhea" id="RHEA-COMP:10350"/>
        <dbReference type="Rhea" id="RHEA-COMP:14399"/>
        <dbReference type="ChEBI" id="CHEBI:15377"/>
        <dbReference type="ChEBI" id="CHEBI:15378"/>
        <dbReference type="ChEBI" id="CHEBI:16301"/>
        <dbReference type="ChEBI" id="CHEBI:16480"/>
        <dbReference type="ChEBI" id="CHEBI:29033"/>
        <dbReference type="ChEBI" id="CHEBI:29034"/>
        <dbReference type="EC" id="1.7.2.1"/>
    </reaction>
</comment>
<reference evidence="16" key="1">
    <citation type="submission" date="2022-03" db="EMBL/GenBank/DDBJ databases">
        <title>Genome Identification and Characterization of new species Bdellovibrio reynosense LBG001 sp. nov. from a Mexico soil sample.</title>
        <authorList>
            <person name="Camilli A."/>
            <person name="Ajao Y."/>
            <person name="Guo X."/>
        </authorList>
    </citation>
    <scope>NUCLEOTIDE SEQUENCE</scope>
    <source>
        <strain evidence="16">LBG001</strain>
    </source>
</reference>
<evidence type="ECO:0000313" key="16">
    <source>
        <dbReference type="EMBL" id="UOF01533.1"/>
    </source>
</evidence>
<dbReference type="CDD" id="cd04208">
    <property type="entry name" value="CuRO_2_CuNIR"/>
    <property type="match status" value="1"/>
</dbReference>
<evidence type="ECO:0000256" key="9">
    <source>
        <dbReference type="ARBA" id="ARBA00022737"/>
    </source>
</evidence>
<gene>
    <name evidence="16" type="primary">nirK</name>
    <name evidence="16" type="ORF">MNR06_01015</name>
</gene>
<dbReference type="SUPFAM" id="SSF49503">
    <property type="entry name" value="Cupredoxins"/>
    <property type="match status" value="2"/>
</dbReference>
<evidence type="ECO:0000256" key="8">
    <source>
        <dbReference type="ARBA" id="ARBA00022723"/>
    </source>
</evidence>
<comment type="cofactor">
    <cofactor evidence="1">
        <name>Cu(+)</name>
        <dbReference type="ChEBI" id="CHEBI:49552"/>
    </cofactor>
</comment>
<keyword evidence="8 14" id="KW-0479">Metal-binding</keyword>
<protein>
    <recommendedName>
        <fullName evidence="6">Copper-containing nitrite reductase</fullName>
        <ecNumber evidence="5">1.7.2.1</ecNumber>
    </recommendedName>
</protein>
<accession>A0ABY4C9J0</accession>
<dbReference type="InterPro" id="IPR001287">
    <property type="entry name" value="NO2-reductase_Cu"/>
</dbReference>
<dbReference type="Pfam" id="PF07731">
    <property type="entry name" value="Cu-oxidase_2"/>
    <property type="match status" value="1"/>
</dbReference>
<evidence type="ECO:0000256" key="5">
    <source>
        <dbReference type="ARBA" id="ARBA00011882"/>
    </source>
</evidence>
<dbReference type="PANTHER" id="PTHR35008">
    <property type="entry name" value="BLL4482 PROTEIN-RELATED"/>
    <property type="match status" value="1"/>
</dbReference>
<evidence type="ECO:0000256" key="3">
    <source>
        <dbReference type="ARBA" id="ARBA00010609"/>
    </source>
</evidence>
<organism evidence="16 17">
    <name type="scientific">Bdellovibrio reynosensis</name>
    <dbReference type="NCBI Taxonomy" id="2835041"/>
    <lineage>
        <taxon>Bacteria</taxon>
        <taxon>Pseudomonadati</taxon>
        <taxon>Bdellovibrionota</taxon>
        <taxon>Bdellovibrionia</taxon>
        <taxon>Bdellovibrionales</taxon>
        <taxon>Pseudobdellovibrionaceae</taxon>
        <taxon>Bdellovibrio</taxon>
    </lineage>
</organism>
<keyword evidence="12" id="KW-0186">Copper</keyword>
<dbReference type="Gene3D" id="1.10.760.10">
    <property type="entry name" value="Cytochrome c-like domain"/>
    <property type="match status" value="1"/>
</dbReference>
<dbReference type="CDD" id="cd11020">
    <property type="entry name" value="CuRO_1_CuNIR"/>
    <property type="match status" value="1"/>
</dbReference>
<evidence type="ECO:0000256" key="2">
    <source>
        <dbReference type="ARBA" id="ARBA00001973"/>
    </source>
</evidence>